<comment type="caution">
    <text evidence="2">The sequence shown here is derived from an EMBL/GenBank/DDBJ whole genome shotgun (WGS) entry which is preliminary data.</text>
</comment>
<gene>
    <name evidence="2" type="ORF">J8A68_005666</name>
</gene>
<dbReference type="OrthoDB" id="2155291at2759"/>
<protein>
    <recommendedName>
        <fullName evidence="4">Rho-GAP domain-containing protein</fullName>
    </recommendedName>
</protein>
<accession>A0A8J5QEU2</accession>
<evidence type="ECO:0008006" key="4">
    <source>
        <dbReference type="Google" id="ProtNLM"/>
    </source>
</evidence>
<sequence>MTDNNNNSYWSCDYKSGINSLKQQSFKSLQQLHETRKLVYNYMNYYHSNSQYLNKYSIDMFPIESIFFPYTTTTTTTTNNRPRIPSGSFRNYQQVTHTAAKDTAPAADAATKDTTDTPVVTLETGYTKYIDQMAWESRLLLQLASTIDKDVLEDLKLYLKHHEPKIHQEFNRLEEIYDDYIECHNKLQKIKLKYEEQVRLQEFNNSNIAIKIDNQDDDNDVLSSADTSYVEEEPIPEPKEPSPESVFNFPLPIGPIKINNNEELKQFISQLINQTPTIKRKIPLPGYRNETFSSDSLCKVLSKLRISGFTPSRANLERFGQALLDLKFLVSTSFLNKKFKSEGVWFEWSDLAFFVSEFNNDNSEALEVITSRGSGTPSMETTTKFINEVAETTKRFEGMFTSMKSTILKSNHAEQMIDLEEKYKFEYLELQELKYLLENGISSIIQYLERFEKVKIELIYRSLSRLSEILDRYMKQQSKRITDLSTDFLTRINHSKNYKYDFDCQVDNFATGIYFPSIASPESIKKGGGDVNSSFQNLKYKFNLYKDFPLQLQLNSSTTTEEHPDLLSTSSIPYFLFEIIKIIEGKQPDLESLQSHWTSPLNYQTSWKIKQDITLLLADTPIPSDVEISESGIHQELLLRVLDYLQGLEIADLIQFFRDWILEISDSMISFIIYDSIIQIYEKQEGFDGVMKHLSSIPRSNLSSLIYLLEHIAKVFQIDQIPNYSVSDEFGTDIQAGDDDEKIGEVVKKLNSMDMLNAIPFVHLIMRPSTAKHSEGFKPPLDIYDRLLVDLLKVENRIRLCQVLVGLEQKCRLRKQNEKRDGAIAVRKLSNSRVDAIDSLTTPEKQRSGSTSNGGNGNNLSVRPTSEEFTLRPFRTKATPQPSPHGSPRTPAAAVIGGSSGLERCPSPLKLSSSTSTSTSTNNFVAPMIDIEFEKEK</sequence>
<organism evidence="2 3">
    <name type="scientific">[Candida] subhashii</name>
    <dbReference type="NCBI Taxonomy" id="561895"/>
    <lineage>
        <taxon>Eukaryota</taxon>
        <taxon>Fungi</taxon>
        <taxon>Dikarya</taxon>
        <taxon>Ascomycota</taxon>
        <taxon>Saccharomycotina</taxon>
        <taxon>Pichiomycetes</taxon>
        <taxon>Debaryomycetaceae</taxon>
        <taxon>Spathaspora</taxon>
    </lineage>
</organism>
<dbReference type="RefSeq" id="XP_049261082.1">
    <property type="nucleotide sequence ID" value="XM_049409757.1"/>
</dbReference>
<feature type="region of interest" description="Disordered" evidence="1">
    <location>
        <begin position="836"/>
        <end position="922"/>
    </location>
</feature>
<keyword evidence="3" id="KW-1185">Reference proteome</keyword>
<evidence type="ECO:0000256" key="1">
    <source>
        <dbReference type="SAM" id="MobiDB-lite"/>
    </source>
</evidence>
<feature type="region of interest" description="Disordered" evidence="1">
    <location>
        <begin position="217"/>
        <end position="244"/>
    </location>
</feature>
<evidence type="ECO:0000313" key="3">
    <source>
        <dbReference type="Proteomes" id="UP000694255"/>
    </source>
</evidence>
<dbReference type="AlphaFoldDB" id="A0A8J5QEU2"/>
<evidence type="ECO:0000313" key="2">
    <source>
        <dbReference type="EMBL" id="KAG7660849.1"/>
    </source>
</evidence>
<dbReference type="EMBL" id="JAGSYN010000273">
    <property type="protein sequence ID" value="KAG7660849.1"/>
    <property type="molecule type" value="Genomic_DNA"/>
</dbReference>
<reference evidence="2 3" key="1">
    <citation type="journal article" date="2021" name="DNA Res.">
        <title>Genome analysis of Candida subhashii reveals its hybrid nature and dual mitochondrial genome conformations.</title>
        <authorList>
            <person name="Mixao V."/>
            <person name="Hegedusova E."/>
            <person name="Saus E."/>
            <person name="Pryszcz L.P."/>
            <person name="Cillingova A."/>
            <person name="Nosek J."/>
            <person name="Gabaldon T."/>
        </authorList>
    </citation>
    <scope>NUCLEOTIDE SEQUENCE [LARGE SCALE GENOMIC DNA]</scope>
    <source>
        <strain evidence="2 3">CBS 10753</strain>
    </source>
</reference>
<dbReference type="Proteomes" id="UP000694255">
    <property type="component" value="Unassembled WGS sequence"/>
</dbReference>
<feature type="compositionally biased region" description="Low complexity" evidence="1">
    <location>
        <begin position="912"/>
        <end position="921"/>
    </location>
</feature>
<proteinExistence type="predicted"/>
<dbReference type="GeneID" id="73472466"/>
<name>A0A8J5QEU2_9ASCO</name>